<feature type="site" description="Electron transfer via tryptophanyl radical" evidence="7">
    <location>
        <position position="373"/>
    </location>
</feature>
<keyword evidence="10" id="KW-0456">Lyase</keyword>
<dbReference type="GO" id="GO:0071949">
    <property type="term" value="F:FAD binding"/>
    <property type="evidence" value="ECO:0007669"/>
    <property type="project" value="TreeGrafter"/>
</dbReference>
<dbReference type="PROSITE" id="PS51645">
    <property type="entry name" value="PHR_CRY_ALPHA_BETA"/>
    <property type="match status" value="1"/>
</dbReference>
<keyword evidence="4 6" id="KW-0274">FAD</keyword>
<comment type="function">
    <text evidence="8">May have a photoreceptor function.</text>
</comment>
<evidence type="ECO:0000256" key="4">
    <source>
        <dbReference type="ARBA" id="ARBA00022827"/>
    </source>
</evidence>
<evidence type="ECO:0000256" key="5">
    <source>
        <dbReference type="ARBA" id="ARBA00022991"/>
    </source>
</evidence>
<dbReference type="NCBIfam" id="TIGR02765">
    <property type="entry name" value="crypto_DASH"/>
    <property type="match status" value="1"/>
</dbReference>
<dbReference type="Pfam" id="PF00875">
    <property type="entry name" value="DNA_photolyase"/>
    <property type="match status" value="1"/>
</dbReference>
<feature type="site" description="Electron transfer via tryptophanyl radical" evidence="7">
    <location>
        <position position="396"/>
    </location>
</feature>
<keyword evidence="11" id="KW-1185">Reference proteome</keyword>
<name>A0A1H6WP55_9BACT</name>
<sequence>MKYERALVWLRNDLRWEDNLTLKKATELAESMFPVYCLDTRQFGPGDFGLKKTGPNRARFLLETLRDLQQQIAAKGGKLLLIHGHPEKEIPGLAKTLGAGVICFSQEVTPEEVGVEQALEKAAWQLGIATESFWQPTLFHVDDLPFPVTQLPEVFTRFRKECEKLVQVRPLETISDPVHFAPFPENSSEGFPDLEGLGYAPAVLESAGDMIFRGGATAARERIHHYLWETDALADYKNTRNGLLGPDYSSKLSPWLALGAVSPRQVYWEIKRYETERTKNQSTYWLIFELIWRDFFRFIAKKHGSRIFQLAGIRNNAGYWKEDRDLFFSWTAGETGIPFIDANMRELNETGFMSNRGRQLVASFLVNDLEIDWRWGAAYFEQQLIDYDPCSNWGNWMYIAGVGNDPRSDRYFNILLQAKKYDPQGDYIGRWIPELAKLSGFDRHVPFHLSSEILKKNRLKLGTDYPMPLVSAENWSV</sequence>
<evidence type="ECO:0000256" key="6">
    <source>
        <dbReference type="PIRSR" id="PIRSR602081-1"/>
    </source>
</evidence>
<evidence type="ECO:0000313" key="10">
    <source>
        <dbReference type="EMBL" id="SEJ14155.1"/>
    </source>
</evidence>
<dbReference type="PANTHER" id="PTHR11455:SF22">
    <property type="entry name" value="CRYPTOCHROME DASH"/>
    <property type="match status" value="1"/>
</dbReference>
<proteinExistence type="inferred from homology"/>
<organism evidence="10 11">
    <name type="scientific">Cyclobacterium xiamenense</name>
    <dbReference type="NCBI Taxonomy" id="1297121"/>
    <lineage>
        <taxon>Bacteria</taxon>
        <taxon>Pseudomonadati</taxon>
        <taxon>Bacteroidota</taxon>
        <taxon>Cytophagia</taxon>
        <taxon>Cytophagales</taxon>
        <taxon>Cyclobacteriaceae</taxon>
        <taxon>Cyclobacterium</taxon>
    </lineage>
</organism>
<keyword evidence="5 8" id="KW-0157">Chromophore</keyword>
<feature type="binding site" evidence="6">
    <location>
        <begin position="249"/>
        <end position="253"/>
    </location>
    <ligand>
        <name>FAD</name>
        <dbReference type="ChEBI" id="CHEBI:57692"/>
    </ligand>
</feature>
<reference evidence="11" key="1">
    <citation type="submission" date="2016-10" db="EMBL/GenBank/DDBJ databases">
        <authorList>
            <person name="Varghese N."/>
            <person name="Submissions S."/>
        </authorList>
    </citation>
    <scope>NUCLEOTIDE SEQUENCE [LARGE SCALE GENOMIC DNA]</scope>
    <source>
        <strain evidence="11">IBRC-M 10761</strain>
    </source>
</reference>
<evidence type="ECO:0000256" key="3">
    <source>
        <dbReference type="ARBA" id="ARBA00022630"/>
    </source>
</evidence>
<dbReference type="GO" id="GO:0003904">
    <property type="term" value="F:deoxyribodipyrimidine photo-lyase activity"/>
    <property type="evidence" value="ECO:0007669"/>
    <property type="project" value="TreeGrafter"/>
</dbReference>
<feature type="binding site" evidence="6">
    <location>
        <position position="236"/>
    </location>
    <ligand>
        <name>FAD</name>
        <dbReference type="ChEBI" id="CHEBI:57692"/>
    </ligand>
</feature>
<dbReference type="InterPro" id="IPR006050">
    <property type="entry name" value="DNA_photolyase_N"/>
</dbReference>
<dbReference type="GO" id="GO:0003684">
    <property type="term" value="F:damaged DNA binding"/>
    <property type="evidence" value="ECO:0007669"/>
    <property type="project" value="TreeGrafter"/>
</dbReference>
<dbReference type="Pfam" id="PF03441">
    <property type="entry name" value="FAD_binding_7"/>
    <property type="match status" value="1"/>
</dbReference>
<evidence type="ECO:0000259" key="9">
    <source>
        <dbReference type="PROSITE" id="PS51645"/>
    </source>
</evidence>
<dbReference type="Gene3D" id="3.40.50.620">
    <property type="entry name" value="HUPs"/>
    <property type="match status" value="1"/>
</dbReference>
<feature type="site" description="Electron transfer via tryptophanyl radical" evidence="7">
    <location>
        <position position="320"/>
    </location>
</feature>
<dbReference type="Proteomes" id="UP000199403">
    <property type="component" value="Unassembled WGS sequence"/>
</dbReference>
<dbReference type="SUPFAM" id="SSF48173">
    <property type="entry name" value="Cryptochrome/photolyase FAD-binding domain"/>
    <property type="match status" value="1"/>
</dbReference>
<feature type="domain" description="Photolyase/cryptochrome alpha/beta" evidence="9">
    <location>
        <begin position="4"/>
        <end position="138"/>
    </location>
</feature>
<dbReference type="Gene3D" id="1.10.579.10">
    <property type="entry name" value="DNA Cyclobutane Dipyrimidine Photolyase, subunit A, domain 3"/>
    <property type="match status" value="1"/>
</dbReference>
<dbReference type="EMBL" id="FNZH01000002">
    <property type="protein sequence ID" value="SEJ14155.1"/>
    <property type="molecule type" value="Genomic_DNA"/>
</dbReference>
<dbReference type="InterPro" id="IPR002081">
    <property type="entry name" value="Cryptochrome/DNA_photolyase_1"/>
</dbReference>
<evidence type="ECO:0000313" key="11">
    <source>
        <dbReference type="Proteomes" id="UP000199403"/>
    </source>
</evidence>
<dbReference type="InterPro" id="IPR036134">
    <property type="entry name" value="Crypto/Photolyase_FAD-like_sf"/>
</dbReference>
<dbReference type="AlphaFoldDB" id="A0A1H6WP55"/>
<keyword evidence="3 6" id="KW-0285">Flavoprotein</keyword>
<accession>A0A1H6WP55</accession>
<dbReference type="InterPro" id="IPR014133">
    <property type="entry name" value="Cry_DASH"/>
</dbReference>
<dbReference type="PANTHER" id="PTHR11455">
    <property type="entry name" value="CRYPTOCHROME"/>
    <property type="match status" value="1"/>
</dbReference>
<evidence type="ECO:0000256" key="1">
    <source>
        <dbReference type="ARBA" id="ARBA00005862"/>
    </source>
</evidence>
<dbReference type="PRINTS" id="PR00147">
    <property type="entry name" value="DNAPHOTLYASE"/>
</dbReference>
<dbReference type="InterPro" id="IPR036155">
    <property type="entry name" value="Crypto/Photolyase_N_sf"/>
</dbReference>
<dbReference type="InterPro" id="IPR005101">
    <property type="entry name" value="Cryptochr/Photolyase_FAD-bd"/>
</dbReference>
<dbReference type="RefSeq" id="WP_092171711.1">
    <property type="nucleotide sequence ID" value="NZ_FNZH01000002.1"/>
</dbReference>
<dbReference type="SUPFAM" id="SSF52425">
    <property type="entry name" value="Cryptochrome/photolyase, N-terminal domain"/>
    <property type="match status" value="1"/>
</dbReference>
<comment type="cofactor">
    <cofactor evidence="6 8">
        <name>FAD</name>
        <dbReference type="ChEBI" id="CHEBI:57692"/>
    </cofactor>
    <text evidence="6 8">Binds 1 FAD per subunit.</text>
</comment>
<dbReference type="STRING" id="1416801.SAMN05192553_102593"/>
<feature type="binding site" evidence="6">
    <location>
        <begin position="386"/>
        <end position="388"/>
    </location>
    <ligand>
        <name>FAD</name>
        <dbReference type="ChEBI" id="CHEBI:57692"/>
    </ligand>
</feature>
<evidence type="ECO:0000256" key="7">
    <source>
        <dbReference type="PIRSR" id="PIRSR602081-2"/>
    </source>
</evidence>
<dbReference type="GO" id="GO:0000719">
    <property type="term" value="P:photoreactive repair"/>
    <property type="evidence" value="ECO:0007669"/>
    <property type="project" value="TreeGrafter"/>
</dbReference>
<dbReference type="OrthoDB" id="9772484at2"/>
<gene>
    <name evidence="10" type="ORF">SAMN05192553_102593</name>
</gene>
<comment type="cofactor">
    <cofactor evidence="8">
        <name>(6R)-5,10-methylene-5,6,7,8-tetrahydrofolate</name>
        <dbReference type="ChEBI" id="CHEBI:15636"/>
    </cofactor>
    <text evidence="8">Binds 1 5,10-methenyltetrahydrofolate (MTHF) per subunit.</text>
</comment>
<protein>
    <recommendedName>
        <fullName evidence="2 8">Cryptochrome DASH</fullName>
    </recommendedName>
</protein>
<dbReference type="InterPro" id="IPR014729">
    <property type="entry name" value="Rossmann-like_a/b/a_fold"/>
</dbReference>
<evidence type="ECO:0000256" key="2">
    <source>
        <dbReference type="ARBA" id="ARBA00017881"/>
    </source>
</evidence>
<comment type="similarity">
    <text evidence="1 8">Belongs to the DNA photolyase class-1 family.</text>
</comment>
<feature type="binding site" evidence="6">
    <location>
        <begin position="289"/>
        <end position="296"/>
    </location>
    <ligand>
        <name>FAD</name>
        <dbReference type="ChEBI" id="CHEBI:57692"/>
    </ligand>
</feature>
<evidence type="ECO:0000256" key="8">
    <source>
        <dbReference type="RuleBase" id="RU367151"/>
    </source>
</evidence>
<dbReference type="Gene3D" id="1.25.40.80">
    <property type="match status" value="1"/>
</dbReference>